<keyword evidence="3" id="KW-1003">Cell membrane</keyword>
<proteinExistence type="inferred from homology"/>
<protein>
    <submittedName>
        <fullName evidence="9">Carbohydrate ABC transport system, permease protein 2</fullName>
    </submittedName>
</protein>
<dbReference type="Proteomes" id="UP000252355">
    <property type="component" value="Unassembled WGS sequence"/>
</dbReference>
<evidence type="ECO:0000256" key="1">
    <source>
        <dbReference type="ARBA" id="ARBA00004651"/>
    </source>
</evidence>
<dbReference type="InterPro" id="IPR000515">
    <property type="entry name" value="MetI-like"/>
</dbReference>
<evidence type="ECO:0000256" key="4">
    <source>
        <dbReference type="ARBA" id="ARBA00022692"/>
    </source>
</evidence>
<accession>A0A367ZL94</accession>
<feature type="domain" description="ABC transmembrane type-1" evidence="8">
    <location>
        <begin position="294"/>
        <end position="485"/>
    </location>
</feature>
<evidence type="ECO:0000313" key="9">
    <source>
        <dbReference type="EMBL" id="RCK78875.1"/>
    </source>
</evidence>
<feature type="transmembrane region" description="Helical" evidence="7">
    <location>
        <begin position="363"/>
        <end position="383"/>
    </location>
</feature>
<dbReference type="PROSITE" id="PS50928">
    <property type="entry name" value="ABC_TM1"/>
    <property type="match status" value="1"/>
</dbReference>
<keyword evidence="6 7" id="KW-0472">Membrane</keyword>
<reference evidence="9 10" key="1">
    <citation type="submission" date="2018-05" db="EMBL/GenBank/DDBJ databases">
        <title>A metagenomic window into the 2 km-deep terrestrial subsurface aquifer revealed taxonomically and functionally diverse microbial community comprising novel uncultured bacterial lineages.</title>
        <authorList>
            <person name="Kadnikov V.V."/>
            <person name="Mardanov A.V."/>
            <person name="Beletsky A.V."/>
            <person name="Banks D."/>
            <person name="Pimenov N.V."/>
            <person name="Frank Y.A."/>
            <person name="Karnachuk O.V."/>
            <person name="Ravin N.V."/>
        </authorList>
    </citation>
    <scope>NUCLEOTIDE SEQUENCE [LARGE SCALE GENOMIC DNA]</scope>
    <source>
        <strain evidence="9">BY5</strain>
    </source>
</reference>
<evidence type="ECO:0000256" key="6">
    <source>
        <dbReference type="ARBA" id="ARBA00023136"/>
    </source>
</evidence>
<feature type="transmembrane region" description="Helical" evidence="7">
    <location>
        <begin position="468"/>
        <end position="490"/>
    </location>
</feature>
<sequence length="500" mass="54892">MLASAPFRVVAFILLIAGLIILSGGVLGQLLKFGTMVVVSLTNPPSTHPAFPAAPLLKELEALATPVFDSLQAATPGGERPDVFAAEALLTKDPAAWTSFLTSTRERFGRGGSRFLDKEASYVQADGTTARLAYRMVFEKNKKGRVVCDFARGEAGWRLTQVEPGTHVTVMDRLEPFVDGATAVGVLALVVLVIARWLKTPTHERSAFLKALALYEALTVGVVVVLFPFFWMFCTSFKASGTELIFNEKNPFDIVANEPTIDNFRKVLKLDQAVGPGARVDDVIEQKNNFSTYFINSLFVATTAAFLVTLFSAMAAYVFSKKDLPYKNGLFSVLLGTMMIPGLMYMVPQFFMICQMGLCGTKLAMFLPHLASVFGVFMLKQYMDTIPSSLLEAARIDGASEWQCFTVVIIPLAMPIILTLFLLTFLFHWSNFLWQLIVTDFANPLSITLPVGLALFRGQYTSETGQIMAASCFSIVPIAVLFLIAQKYFIEGMTQGAVKE</sequence>
<organism evidence="9 10">
    <name type="scientific">Candidatus Ozemobacter sibiricus</name>
    <dbReference type="NCBI Taxonomy" id="2268124"/>
    <lineage>
        <taxon>Bacteria</taxon>
        <taxon>Candidatus Ozemobacteria</taxon>
        <taxon>Candidatus Ozemobacterales</taxon>
        <taxon>Candidatus Ozemobacteraceae</taxon>
        <taxon>Candidatus Ozemobacter</taxon>
    </lineage>
</organism>
<keyword evidence="5 7" id="KW-1133">Transmembrane helix</keyword>
<evidence type="ECO:0000259" key="8">
    <source>
        <dbReference type="PROSITE" id="PS50928"/>
    </source>
</evidence>
<comment type="caution">
    <text evidence="9">The sequence shown here is derived from an EMBL/GenBank/DDBJ whole genome shotgun (WGS) entry which is preliminary data.</text>
</comment>
<evidence type="ECO:0000256" key="3">
    <source>
        <dbReference type="ARBA" id="ARBA00022475"/>
    </source>
</evidence>
<feature type="transmembrane region" description="Helical" evidence="7">
    <location>
        <begin position="293"/>
        <end position="318"/>
    </location>
</feature>
<dbReference type="SUPFAM" id="SSF161098">
    <property type="entry name" value="MetI-like"/>
    <property type="match status" value="1"/>
</dbReference>
<name>A0A367ZL94_9BACT</name>
<comment type="similarity">
    <text evidence="7">Belongs to the binding-protein-dependent transport system permease family.</text>
</comment>
<keyword evidence="4 7" id="KW-0812">Transmembrane</keyword>
<dbReference type="InterPro" id="IPR035906">
    <property type="entry name" value="MetI-like_sf"/>
</dbReference>
<dbReference type="EMBL" id="QOQW01000018">
    <property type="protein sequence ID" value="RCK78875.1"/>
    <property type="molecule type" value="Genomic_DNA"/>
</dbReference>
<evidence type="ECO:0000256" key="2">
    <source>
        <dbReference type="ARBA" id="ARBA00022448"/>
    </source>
</evidence>
<feature type="transmembrane region" description="Helical" evidence="7">
    <location>
        <begin position="207"/>
        <end position="231"/>
    </location>
</feature>
<feature type="transmembrane region" description="Helical" evidence="7">
    <location>
        <begin position="330"/>
        <end position="351"/>
    </location>
</feature>
<dbReference type="AlphaFoldDB" id="A0A367ZL94"/>
<evidence type="ECO:0000256" key="7">
    <source>
        <dbReference type="RuleBase" id="RU363032"/>
    </source>
</evidence>
<feature type="transmembrane region" description="Helical" evidence="7">
    <location>
        <begin position="177"/>
        <end position="195"/>
    </location>
</feature>
<dbReference type="GO" id="GO:0055085">
    <property type="term" value="P:transmembrane transport"/>
    <property type="evidence" value="ECO:0007669"/>
    <property type="project" value="InterPro"/>
</dbReference>
<dbReference type="CDD" id="cd06261">
    <property type="entry name" value="TM_PBP2"/>
    <property type="match status" value="1"/>
</dbReference>
<dbReference type="Gene3D" id="1.10.3720.10">
    <property type="entry name" value="MetI-like"/>
    <property type="match status" value="1"/>
</dbReference>
<keyword evidence="2 7" id="KW-0813">Transport</keyword>
<gene>
    <name evidence="9" type="ORF">OZSIB_1025</name>
</gene>
<comment type="subcellular location">
    <subcellularLocation>
        <location evidence="1 7">Cell membrane</location>
        <topology evidence="1 7">Multi-pass membrane protein</topology>
    </subcellularLocation>
</comment>
<feature type="transmembrane region" description="Helical" evidence="7">
    <location>
        <begin position="404"/>
        <end position="427"/>
    </location>
</feature>
<dbReference type="GO" id="GO:0005886">
    <property type="term" value="C:plasma membrane"/>
    <property type="evidence" value="ECO:0007669"/>
    <property type="project" value="UniProtKB-SubCell"/>
</dbReference>
<dbReference type="PANTHER" id="PTHR43744">
    <property type="entry name" value="ABC TRANSPORTER PERMEASE PROTEIN MG189-RELATED-RELATED"/>
    <property type="match status" value="1"/>
</dbReference>
<dbReference type="Pfam" id="PF00528">
    <property type="entry name" value="BPD_transp_1"/>
    <property type="match status" value="1"/>
</dbReference>
<evidence type="ECO:0000313" key="10">
    <source>
        <dbReference type="Proteomes" id="UP000252355"/>
    </source>
</evidence>
<feature type="transmembrane region" description="Helical" evidence="7">
    <location>
        <begin position="433"/>
        <end position="456"/>
    </location>
</feature>
<dbReference type="PANTHER" id="PTHR43744:SF12">
    <property type="entry name" value="ABC TRANSPORTER PERMEASE PROTEIN MG189-RELATED"/>
    <property type="match status" value="1"/>
</dbReference>
<evidence type="ECO:0000256" key="5">
    <source>
        <dbReference type="ARBA" id="ARBA00022989"/>
    </source>
</evidence>